<dbReference type="Gene3D" id="6.10.140.1470">
    <property type="match status" value="1"/>
</dbReference>
<keyword evidence="10" id="KW-0819">tRNA processing</keyword>
<gene>
    <name evidence="18" type="ORF">GQ26_0010370</name>
</gene>
<dbReference type="InterPro" id="IPR029063">
    <property type="entry name" value="SAM-dependent_MTases_sf"/>
</dbReference>
<dbReference type="SUPFAM" id="SSF50965">
    <property type="entry name" value="Galactose oxidase, central domain"/>
    <property type="match status" value="1"/>
</dbReference>
<comment type="pathway">
    <text evidence="2">tRNA modification; wybutosine-tRNA(Phe) biosynthesis.</text>
</comment>
<organism evidence="18">
    <name type="scientific">Talaromyces marneffei PM1</name>
    <dbReference type="NCBI Taxonomy" id="1077442"/>
    <lineage>
        <taxon>Eukaryota</taxon>
        <taxon>Fungi</taxon>
        <taxon>Dikarya</taxon>
        <taxon>Ascomycota</taxon>
        <taxon>Pezizomycotina</taxon>
        <taxon>Eurotiomycetes</taxon>
        <taxon>Eurotiomycetidae</taxon>
        <taxon>Eurotiales</taxon>
        <taxon>Trichocomaceae</taxon>
        <taxon>Talaromyces</taxon>
        <taxon>Talaromyces sect. Talaromyces</taxon>
    </lineage>
</organism>
<sequence>MDPPPTSSIVPHDGAPKTSSKKKSARPAAPTKMEKEADLVMGTNNSSIVSKRSVELRYFPQYQFFRPFVKKPQRRAPLINRGYWLRMHAIAETVRQFLQRPDTRHKFVLNLGCGYDPLAFQLLKTEKSICNNATFVDIDYEKLMGIKMSVIQKTEELKSILGDIKVFPDPSPVLLRAAHYVAVGCDLKNLKKLEEALKEVLGPSPVSVLCIAEVSLTYMDVQSADALISWFPTLGKDIQFYVLEQYFPDGPDHPFASTMMKHFHKLQAPLHSIHKYPTMSSQEQRFTSQGWRYASARSLWDIWNDDSFLSKSQRMGLDSIEAFDEWEEFALFASHYSVVTASTFEQESSPKSNESRPCSDLQKASLKLVAYHPVSFRGHRRFAAAVPDSDRSIGVHGGLGSQSRLLSTDVYYRGAEDTQPAGSLPTHQISARMCHTITTLRDGDCILVGGRASPNAGLDDCWFRKDNVWKRTHTLPCPRFRHCAVPVKSDDNIEGVLIYGGKNSKSDVLDDWLLWNEQRGWQAVKVVGKPDLASRFGAQMVAIDSSSGYLFGGMSQDGIVLNDFWKWNLVMEKDGTGVIHLTELSEKLRNATHLADFVAGRFGATVNVVSNKLLVIGGITIQGVIPEKMEILCLDIAELSQNEWSPSIIQTIDAHYESPALRPLLAGHVSGVVDSSVIVVSGGVVCFSFGTFWNNYIWQICDASADTPEEWRYLQASEEAKYMKLADASSRKPLNEPSKRNEIKGIPRMAIQTAAEFESIMNQAKPVVITGLNIGACTEKWSKGYLVDTLGSDRKVVVHEAQSDHMNFQRKNFSYKTKDFGTFMDEINQGSRQYLRSISSDQPAKKAASFEQDFPEIKDDFALPEQLNFARDNTHSSPLRVSGPVTMWLHYDVMANVYCQIRGQKKLVLYPPSDVEHLQLPPGASSSTLDIFASDNNIKTWLVSVPHTSPHEATLGPGDILFIPPLWLHAATPVAGVSIAVNVFFRNLDKGYAAGRDVYANRDLEAYEKGRSEVEKIVRSFDGVPPDIARFYLVRLADELRQKAHV</sequence>
<evidence type="ECO:0000256" key="15">
    <source>
        <dbReference type="ARBA" id="ARBA00049250"/>
    </source>
</evidence>
<dbReference type="GO" id="GO:0030488">
    <property type="term" value="P:tRNA methylation"/>
    <property type="evidence" value="ECO:0007669"/>
    <property type="project" value="TreeGrafter"/>
</dbReference>
<dbReference type="HOGENOM" id="CLU_002761_1_0_1"/>
<evidence type="ECO:0000256" key="5">
    <source>
        <dbReference type="ARBA" id="ARBA00012779"/>
    </source>
</evidence>
<dbReference type="eggNOG" id="KOG2132">
    <property type="taxonomic scope" value="Eukaryota"/>
</dbReference>
<evidence type="ECO:0000256" key="12">
    <source>
        <dbReference type="ARBA" id="ARBA00029750"/>
    </source>
</evidence>
<dbReference type="SMART" id="SM00558">
    <property type="entry name" value="JmjC"/>
    <property type="match status" value="1"/>
</dbReference>
<dbReference type="EC" id="2.1.1.290" evidence="5"/>
<comment type="similarity">
    <text evidence="3">Belongs to the methyltransferase superfamily. LCMT family.</text>
</comment>
<comment type="catalytic activity">
    <reaction evidence="15">
        <text>7-[(3S)-(3-amino-3-methoxycarbonyl)propyl]wyosine(37) in tRNA(Phe) + S-adenosyl-L-methionine + CO2 = wybutosine(37) in tRNA(Phe) + S-adenosyl-L-homocysteine + 2 H(+)</text>
        <dbReference type="Rhea" id="RHEA:37119"/>
        <dbReference type="Rhea" id="RHEA-COMP:11844"/>
        <dbReference type="Rhea" id="RHEA-COMP:11847"/>
        <dbReference type="ChEBI" id="CHEBI:15378"/>
        <dbReference type="ChEBI" id="CHEBI:16526"/>
        <dbReference type="ChEBI" id="CHEBI:57856"/>
        <dbReference type="ChEBI" id="CHEBI:59789"/>
        <dbReference type="ChEBI" id="CHEBI:73544"/>
        <dbReference type="ChEBI" id="CHEBI:74275"/>
        <dbReference type="EC" id="2.3.1.231"/>
    </reaction>
</comment>
<name>A0A093VKU0_TALMA</name>
<dbReference type="PROSITE" id="PS51184">
    <property type="entry name" value="JMJC"/>
    <property type="match status" value="1"/>
</dbReference>
<feature type="domain" description="JmjC" evidence="17">
    <location>
        <begin position="852"/>
        <end position="1002"/>
    </location>
</feature>
<dbReference type="EC" id="2.3.1.231" evidence="4"/>
<dbReference type="EMBL" id="JPOX01000001">
    <property type="protein sequence ID" value="KFX53162.1"/>
    <property type="molecule type" value="Genomic_DNA"/>
</dbReference>
<dbReference type="SUPFAM" id="SSF53335">
    <property type="entry name" value="S-adenosyl-L-methionine-dependent methyltransferases"/>
    <property type="match status" value="1"/>
</dbReference>
<dbReference type="Gene3D" id="2.60.120.650">
    <property type="entry name" value="Cupin"/>
    <property type="match status" value="1"/>
</dbReference>
<comment type="function">
    <text evidence="11">Probable S-adenosyl-L-methionine-dependent methyltransferase that acts as a component of the wybutosine biosynthesis pathway. Wybutosine is a hyper modified guanosine with a tricyclic base found at the 3'-position adjacent to the anticodon of eukaryotic phenylalanine tRNA. May methylate the carboxyl group of leucine residues to form alpha-leucine ester residues.</text>
</comment>
<dbReference type="Pfam" id="PF04072">
    <property type="entry name" value="LCM"/>
    <property type="match status" value="1"/>
</dbReference>
<comment type="catalytic activity">
    <reaction evidence="1">
        <text>7-[(3S)-3-amino-3-carboxypropyl]wyosine(37) in tRNA(Phe) + S-adenosyl-L-methionine = 7-[(3S)-(3-amino-3-methoxycarbonyl)propyl]wyosine(37) in tRNA(Phe) + S-adenosyl-L-homocysteine</text>
        <dbReference type="Rhea" id="RHEA:36903"/>
        <dbReference type="Rhea" id="RHEA-COMP:10379"/>
        <dbReference type="Rhea" id="RHEA-COMP:11844"/>
        <dbReference type="ChEBI" id="CHEBI:57856"/>
        <dbReference type="ChEBI" id="CHEBI:59789"/>
        <dbReference type="ChEBI" id="CHEBI:73543"/>
        <dbReference type="ChEBI" id="CHEBI:74275"/>
        <dbReference type="EC" id="2.1.1.290"/>
    </reaction>
</comment>
<reference evidence="18" key="1">
    <citation type="journal article" date="2014" name="PLoS Genet.">
        <title>Signature Gene Expression Reveals Novel Clues to the Molecular Mechanisms of Dimorphic Transition in Penicillium marneffei.</title>
        <authorList>
            <person name="Yang E."/>
            <person name="Wang G."/>
            <person name="Cai J."/>
            <person name="Woo P.C."/>
            <person name="Lau S.K."/>
            <person name="Yuen K.-Y."/>
            <person name="Chow W.-N."/>
            <person name="Lin X."/>
        </authorList>
    </citation>
    <scope>NUCLEOTIDE SEQUENCE [LARGE SCALE GENOMIC DNA]</scope>
    <source>
        <strain evidence="18">PM1</strain>
    </source>
</reference>
<keyword evidence="8 18" id="KW-0808">Transferase</keyword>
<dbReference type="InterPro" id="IPR041667">
    <property type="entry name" value="Cupin_8"/>
</dbReference>
<evidence type="ECO:0000256" key="6">
    <source>
        <dbReference type="ARBA" id="ARBA00018045"/>
    </source>
</evidence>
<keyword evidence="7 18" id="KW-0489">Methyltransferase</keyword>
<dbReference type="GO" id="GO:0008175">
    <property type="term" value="F:tRNA methyltransferase activity"/>
    <property type="evidence" value="ECO:0007669"/>
    <property type="project" value="TreeGrafter"/>
</dbReference>
<dbReference type="Gene3D" id="2.120.10.80">
    <property type="entry name" value="Kelch-type beta propeller"/>
    <property type="match status" value="1"/>
</dbReference>
<dbReference type="InterPro" id="IPR015915">
    <property type="entry name" value="Kelch-typ_b-propeller"/>
</dbReference>
<dbReference type="PANTHER" id="PTHR46529:SF1">
    <property type="entry name" value="TRNA WYBUTOSINE-SYNTHESIZING PROTEIN 4"/>
    <property type="match status" value="1"/>
</dbReference>
<evidence type="ECO:0000256" key="10">
    <source>
        <dbReference type="ARBA" id="ARBA00022694"/>
    </source>
</evidence>
<evidence type="ECO:0000256" key="3">
    <source>
        <dbReference type="ARBA" id="ARBA00010703"/>
    </source>
</evidence>
<evidence type="ECO:0000256" key="1">
    <source>
        <dbReference type="ARBA" id="ARBA00001806"/>
    </source>
</evidence>
<protein>
    <recommendedName>
        <fullName evidence="6">tRNA wybutosine-synthesizing protein 4</fullName>
        <ecNumber evidence="5">2.1.1.290</ecNumber>
        <ecNumber evidence="4">2.3.1.231</ecNumber>
    </recommendedName>
    <alternativeName>
        <fullName evidence="13">Leucine carboxyl methyltransferase 2</fullName>
    </alternativeName>
    <alternativeName>
        <fullName evidence="14">tRNA(Phe) (7-(3-amino-3-(methoxycarbonyl)propyl)wyosine(37)-N)-methoxycarbonyltransferase</fullName>
    </alternativeName>
    <alternativeName>
        <fullName evidence="12">tRNA(Phe) (7-(3-amino-3-carboxypropyl)wyosine(37)-O)-methyltransferase</fullName>
    </alternativeName>
</protein>
<feature type="region of interest" description="Disordered" evidence="16">
    <location>
        <begin position="1"/>
        <end position="35"/>
    </location>
</feature>
<dbReference type="SUPFAM" id="SSF51197">
    <property type="entry name" value="Clavaminate synthase-like"/>
    <property type="match status" value="1"/>
</dbReference>
<evidence type="ECO:0000256" key="13">
    <source>
        <dbReference type="ARBA" id="ARBA00030231"/>
    </source>
</evidence>
<dbReference type="GO" id="GO:0031591">
    <property type="term" value="P:wybutosine biosynthetic process"/>
    <property type="evidence" value="ECO:0007669"/>
    <property type="project" value="TreeGrafter"/>
</dbReference>
<evidence type="ECO:0000313" key="18">
    <source>
        <dbReference type="EMBL" id="KFX53162.1"/>
    </source>
</evidence>
<evidence type="ECO:0000256" key="9">
    <source>
        <dbReference type="ARBA" id="ARBA00022691"/>
    </source>
</evidence>
<evidence type="ECO:0000256" key="7">
    <source>
        <dbReference type="ARBA" id="ARBA00022603"/>
    </source>
</evidence>
<keyword evidence="9" id="KW-0949">S-adenosyl-L-methionine</keyword>
<dbReference type="AlphaFoldDB" id="A0A093VKU0"/>
<dbReference type="FunFam" id="2.60.120.650:FF:000043">
    <property type="entry name" value="tRNA wybutosine-synthesizing protein 4"/>
    <property type="match status" value="1"/>
</dbReference>
<accession>A0A093VKU0</accession>
<dbReference type="PANTHER" id="PTHR46529">
    <property type="entry name" value="TRNA WYBUTOSINE-SYNTHESIZING PROTEIN 4"/>
    <property type="match status" value="1"/>
</dbReference>
<evidence type="ECO:0000256" key="11">
    <source>
        <dbReference type="ARBA" id="ARBA00025588"/>
    </source>
</evidence>
<dbReference type="UniPathway" id="UPA00375"/>
<dbReference type="Gene3D" id="3.40.50.150">
    <property type="entry name" value="Vaccinia Virus protein VP39"/>
    <property type="match status" value="1"/>
</dbReference>
<dbReference type="Pfam" id="PF13418">
    <property type="entry name" value="Beta-prop_TYW4"/>
    <property type="match status" value="1"/>
</dbReference>
<dbReference type="eggNOG" id="KOG2918">
    <property type="taxonomic scope" value="Eukaryota"/>
</dbReference>
<evidence type="ECO:0000256" key="4">
    <source>
        <dbReference type="ARBA" id="ARBA00012155"/>
    </source>
</evidence>
<proteinExistence type="inferred from homology"/>
<dbReference type="FunFam" id="3.40.50.150:FF:000383">
    <property type="entry name" value="Leucine carboxyl methyltransferase 2"/>
    <property type="match status" value="1"/>
</dbReference>
<evidence type="ECO:0000256" key="14">
    <source>
        <dbReference type="ARBA" id="ARBA00030847"/>
    </source>
</evidence>
<dbReference type="InterPro" id="IPR007213">
    <property type="entry name" value="Ppm1/Ppm2/Tcmp"/>
</dbReference>
<comment type="caution">
    <text evidence="18">The sequence shown here is derived from an EMBL/GenBank/DDBJ whole genome shotgun (WGS) entry which is preliminary data.</text>
</comment>
<evidence type="ECO:0000256" key="8">
    <source>
        <dbReference type="ARBA" id="ARBA00022679"/>
    </source>
</evidence>
<dbReference type="Pfam" id="PF13621">
    <property type="entry name" value="Cupin_8"/>
    <property type="match status" value="1"/>
</dbReference>
<evidence type="ECO:0000256" key="2">
    <source>
        <dbReference type="ARBA" id="ARBA00004797"/>
    </source>
</evidence>
<evidence type="ECO:0000256" key="16">
    <source>
        <dbReference type="SAM" id="MobiDB-lite"/>
    </source>
</evidence>
<evidence type="ECO:0000259" key="17">
    <source>
        <dbReference type="PROSITE" id="PS51184"/>
    </source>
</evidence>
<dbReference type="InterPro" id="IPR011043">
    <property type="entry name" value="Gal_Oxase/kelch_b-propeller"/>
</dbReference>
<dbReference type="InterPro" id="IPR003347">
    <property type="entry name" value="JmjC_dom"/>
</dbReference>